<evidence type="ECO:0000256" key="1">
    <source>
        <dbReference type="ARBA" id="ARBA00002410"/>
    </source>
</evidence>
<evidence type="ECO:0000313" key="9">
    <source>
        <dbReference type="EnsemblPlants" id="AET01533"/>
    </source>
</evidence>
<dbReference type="EnsemblPlants" id="AET01533">
    <property type="protein sequence ID" value="AET01533"/>
    <property type="gene ID" value="MTR_8g014640"/>
</dbReference>
<dbReference type="AlphaFoldDB" id="G7LGQ3"/>
<dbReference type="STRING" id="3880.G7LGQ3"/>
<dbReference type="PIRSF" id="PIRSF002674">
    <property type="entry name" value="VSP"/>
    <property type="match status" value="1"/>
</dbReference>
<dbReference type="EC" id="3.1.3.2" evidence="8"/>
<keyword evidence="4" id="KW-0325">Glycoprotein</keyword>
<reference evidence="9" key="3">
    <citation type="submission" date="2015-04" db="UniProtKB">
        <authorList>
            <consortium name="EnsemblPlants"/>
        </authorList>
    </citation>
    <scope>IDENTIFICATION</scope>
    <source>
        <strain evidence="9">cv. Jemalong A17</strain>
    </source>
</reference>
<proteinExistence type="inferred from homology"/>
<keyword evidence="3 5" id="KW-0758">Storage protein</keyword>
<name>G7LGQ3_MEDTR</name>
<evidence type="ECO:0000256" key="6">
    <source>
        <dbReference type="SAM" id="SignalP"/>
    </source>
</evidence>
<keyword evidence="2 6" id="KW-0732">Signal</keyword>
<gene>
    <name evidence="9" type="primary">11431123</name>
    <name evidence="7" type="ordered locus">MTR_8g014640</name>
    <name evidence="8" type="ORF">MtrunA17_Chr8g0340811</name>
</gene>
<accession>G7LGQ3</accession>
<dbReference type="GO" id="GO:0045735">
    <property type="term" value="F:nutrient reservoir activity"/>
    <property type="evidence" value="ECO:0007669"/>
    <property type="project" value="UniProtKB-UniRule"/>
</dbReference>
<dbReference type="CDD" id="cd07535">
    <property type="entry name" value="HAD_VSP"/>
    <property type="match status" value="1"/>
</dbReference>
<reference evidence="7 10" key="1">
    <citation type="journal article" date="2011" name="Nature">
        <title>The Medicago genome provides insight into the evolution of rhizobial symbioses.</title>
        <authorList>
            <person name="Young N.D."/>
            <person name="Debelle F."/>
            <person name="Oldroyd G.E."/>
            <person name="Geurts R."/>
            <person name="Cannon S.B."/>
            <person name="Udvardi M.K."/>
            <person name="Benedito V.A."/>
            <person name="Mayer K.F."/>
            <person name="Gouzy J."/>
            <person name="Schoof H."/>
            <person name="Van de Peer Y."/>
            <person name="Proost S."/>
            <person name="Cook D.R."/>
            <person name="Meyers B.C."/>
            <person name="Spannagl M."/>
            <person name="Cheung F."/>
            <person name="De Mita S."/>
            <person name="Krishnakumar V."/>
            <person name="Gundlach H."/>
            <person name="Zhou S."/>
            <person name="Mudge J."/>
            <person name="Bharti A.K."/>
            <person name="Murray J.D."/>
            <person name="Naoumkina M.A."/>
            <person name="Rosen B."/>
            <person name="Silverstein K.A."/>
            <person name="Tang H."/>
            <person name="Rombauts S."/>
            <person name="Zhao P.X."/>
            <person name="Zhou P."/>
            <person name="Barbe V."/>
            <person name="Bardou P."/>
            <person name="Bechner M."/>
            <person name="Bellec A."/>
            <person name="Berger A."/>
            <person name="Berges H."/>
            <person name="Bidwell S."/>
            <person name="Bisseling T."/>
            <person name="Choisne N."/>
            <person name="Couloux A."/>
            <person name="Denny R."/>
            <person name="Deshpande S."/>
            <person name="Dai X."/>
            <person name="Doyle J.J."/>
            <person name="Dudez A.M."/>
            <person name="Farmer A.D."/>
            <person name="Fouteau S."/>
            <person name="Franken C."/>
            <person name="Gibelin C."/>
            <person name="Gish J."/>
            <person name="Goldstein S."/>
            <person name="Gonzalez A.J."/>
            <person name="Green P.J."/>
            <person name="Hallab A."/>
            <person name="Hartog M."/>
            <person name="Hua A."/>
            <person name="Humphray S.J."/>
            <person name="Jeong D.H."/>
            <person name="Jing Y."/>
            <person name="Jocker A."/>
            <person name="Kenton S.M."/>
            <person name="Kim D.J."/>
            <person name="Klee K."/>
            <person name="Lai H."/>
            <person name="Lang C."/>
            <person name="Lin S."/>
            <person name="Macmil S.L."/>
            <person name="Magdelenat G."/>
            <person name="Matthews L."/>
            <person name="McCorrison J."/>
            <person name="Monaghan E.L."/>
            <person name="Mun J.H."/>
            <person name="Najar F.Z."/>
            <person name="Nicholson C."/>
            <person name="Noirot C."/>
            <person name="O'Bleness M."/>
            <person name="Paule C.R."/>
            <person name="Poulain J."/>
            <person name="Prion F."/>
            <person name="Qin B."/>
            <person name="Qu C."/>
            <person name="Retzel E.F."/>
            <person name="Riddle C."/>
            <person name="Sallet E."/>
            <person name="Samain S."/>
            <person name="Samson N."/>
            <person name="Sanders I."/>
            <person name="Saurat O."/>
            <person name="Scarpelli C."/>
            <person name="Schiex T."/>
            <person name="Segurens B."/>
            <person name="Severin A.J."/>
            <person name="Sherrier D.J."/>
            <person name="Shi R."/>
            <person name="Sims S."/>
            <person name="Singer S.R."/>
            <person name="Sinharoy S."/>
            <person name="Sterck L."/>
            <person name="Viollet A."/>
            <person name="Wang B.B."/>
            <person name="Wang K."/>
            <person name="Wang M."/>
            <person name="Wang X."/>
            <person name="Warfsmann J."/>
            <person name="Weissenbach J."/>
            <person name="White D.D."/>
            <person name="White J.D."/>
            <person name="Wiley G.B."/>
            <person name="Wincker P."/>
            <person name="Xing Y."/>
            <person name="Yang L."/>
            <person name="Yao Z."/>
            <person name="Ying F."/>
            <person name="Zhai J."/>
            <person name="Zhou L."/>
            <person name="Zuber A."/>
            <person name="Denarie J."/>
            <person name="Dixon R.A."/>
            <person name="May G.D."/>
            <person name="Schwartz D.C."/>
            <person name="Rogers J."/>
            <person name="Quetier F."/>
            <person name="Town C.D."/>
            <person name="Roe B.A."/>
        </authorList>
    </citation>
    <scope>NUCLEOTIDE SEQUENCE [LARGE SCALE GENOMIC DNA]</scope>
    <source>
        <strain evidence="7">A17</strain>
        <strain evidence="9 10">cv. Jemalong A17</strain>
    </source>
</reference>
<dbReference type="Pfam" id="PF03767">
    <property type="entry name" value="Acid_phosphat_B"/>
    <property type="match status" value="1"/>
</dbReference>
<dbReference type="InterPro" id="IPR023214">
    <property type="entry name" value="HAD_sf"/>
</dbReference>
<comment type="function">
    <text evidence="1 5">May function as somatic storage protein during early seedling development.</text>
</comment>
<dbReference type="PANTHER" id="PTHR31284:SF19">
    <property type="entry name" value="VEGETATIVE STORAGE PROTEIN 1-RELATED"/>
    <property type="match status" value="1"/>
</dbReference>
<dbReference type="PANTHER" id="PTHR31284">
    <property type="entry name" value="ACID PHOSPHATASE-LIKE PROTEIN"/>
    <property type="match status" value="1"/>
</dbReference>
<evidence type="ECO:0000313" key="10">
    <source>
        <dbReference type="Proteomes" id="UP000002051"/>
    </source>
</evidence>
<dbReference type="Proteomes" id="UP000265566">
    <property type="component" value="Chromosome 8"/>
</dbReference>
<dbReference type="Gramene" id="rna45153">
    <property type="protein sequence ID" value="RHN39154.1"/>
    <property type="gene ID" value="gene45153"/>
</dbReference>
<feature type="chain" id="PRO_5014574286" evidence="6">
    <location>
        <begin position="19"/>
        <end position="264"/>
    </location>
</feature>
<dbReference type="OrthoDB" id="59415at2759"/>
<evidence type="ECO:0000313" key="8">
    <source>
        <dbReference type="EMBL" id="RHN39154.1"/>
    </source>
</evidence>
<sequence length="264" mass="30199">MKKILIFFFVTLLVTCHGNILNHDDDHGSNNQIFPLRVKSGSGGHYIEEVSCASWRLGIEAHNIINWKTIPKECEKYIGNYMLGDQYRADSKAVNREGYFYAKTLNITTGKDIWVFDIDETSLSNLPYYAKHGFGVEPYNDTLFNQWVDLGTAPALPESKKLYNKLLSLGIKIAFLTGRPLKQKEITAKNLRRAGFKKWEKLILKNTTIYHGKTAVTYKSSERKKLEEEGYRIVGNIGDQWSDILGTNTGERTFKLPDPLYYIA</sequence>
<dbReference type="HOGENOM" id="CLU_053338_1_1_1"/>
<evidence type="ECO:0000256" key="5">
    <source>
        <dbReference type="PIRNR" id="PIRNR002674"/>
    </source>
</evidence>
<keyword evidence="10" id="KW-1185">Reference proteome</keyword>
<reference evidence="8" key="4">
    <citation type="journal article" date="2018" name="Nat. Plants">
        <title>Whole-genome landscape of Medicago truncatula symbiotic genes.</title>
        <authorList>
            <person name="Pecrix Y."/>
            <person name="Gamas P."/>
            <person name="Carrere S."/>
        </authorList>
    </citation>
    <scope>NUCLEOTIDE SEQUENCE</scope>
    <source>
        <tissue evidence="8">Leaves</tissue>
    </source>
</reference>
<dbReference type="SUPFAM" id="SSF56784">
    <property type="entry name" value="HAD-like"/>
    <property type="match status" value="1"/>
</dbReference>
<dbReference type="OMA" id="EECEGYV"/>
<organism evidence="7 10">
    <name type="scientific">Medicago truncatula</name>
    <name type="common">Barrel medic</name>
    <name type="synonym">Medicago tribuloides</name>
    <dbReference type="NCBI Taxonomy" id="3880"/>
    <lineage>
        <taxon>Eukaryota</taxon>
        <taxon>Viridiplantae</taxon>
        <taxon>Streptophyta</taxon>
        <taxon>Embryophyta</taxon>
        <taxon>Tracheophyta</taxon>
        <taxon>Spermatophyta</taxon>
        <taxon>Magnoliopsida</taxon>
        <taxon>eudicotyledons</taxon>
        <taxon>Gunneridae</taxon>
        <taxon>Pentapetalae</taxon>
        <taxon>rosids</taxon>
        <taxon>fabids</taxon>
        <taxon>Fabales</taxon>
        <taxon>Fabaceae</taxon>
        <taxon>Papilionoideae</taxon>
        <taxon>50 kb inversion clade</taxon>
        <taxon>NPAAA clade</taxon>
        <taxon>Hologalegina</taxon>
        <taxon>IRL clade</taxon>
        <taxon>Trifolieae</taxon>
        <taxon>Medicago</taxon>
    </lineage>
</organism>
<dbReference type="PaxDb" id="3880-AET01533"/>
<dbReference type="Proteomes" id="UP000002051">
    <property type="component" value="Chromosome 8"/>
</dbReference>
<evidence type="ECO:0000256" key="3">
    <source>
        <dbReference type="ARBA" id="ARBA00022761"/>
    </source>
</evidence>
<dbReference type="KEGG" id="mtr:11431123"/>
<reference evidence="7 10" key="2">
    <citation type="journal article" date="2014" name="BMC Genomics">
        <title>An improved genome release (version Mt4.0) for the model legume Medicago truncatula.</title>
        <authorList>
            <person name="Tang H."/>
            <person name="Krishnakumar V."/>
            <person name="Bidwell S."/>
            <person name="Rosen B."/>
            <person name="Chan A."/>
            <person name="Zhou S."/>
            <person name="Gentzbittel L."/>
            <person name="Childs K.L."/>
            <person name="Yandell M."/>
            <person name="Gundlach H."/>
            <person name="Mayer K.F."/>
            <person name="Schwartz D.C."/>
            <person name="Town C.D."/>
        </authorList>
    </citation>
    <scope>GENOME REANNOTATION</scope>
    <source>
        <strain evidence="9 10">cv. Jemalong A17</strain>
    </source>
</reference>
<feature type="signal peptide" evidence="6">
    <location>
        <begin position="1"/>
        <end position="18"/>
    </location>
</feature>
<dbReference type="GO" id="GO:0006952">
    <property type="term" value="P:defense response"/>
    <property type="evidence" value="ECO:0000318"/>
    <property type="project" value="GO_Central"/>
</dbReference>
<dbReference type="EMBL" id="CM001224">
    <property type="protein sequence ID" value="AET01533.1"/>
    <property type="molecule type" value="Genomic_DNA"/>
</dbReference>
<protein>
    <submittedName>
        <fullName evidence="8">Putative Acid phosphatase</fullName>
        <ecNumber evidence="8">3.1.3.2</ecNumber>
    </submittedName>
    <submittedName>
        <fullName evidence="7">Stem 28 kDa glycoprotein</fullName>
    </submittedName>
</protein>
<evidence type="ECO:0000313" key="7">
    <source>
        <dbReference type="EMBL" id="AET01533.1"/>
    </source>
</evidence>
<dbReference type="GO" id="GO:0003993">
    <property type="term" value="F:acid phosphatase activity"/>
    <property type="evidence" value="ECO:0000318"/>
    <property type="project" value="GO_Central"/>
</dbReference>
<evidence type="ECO:0000256" key="2">
    <source>
        <dbReference type="ARBA" id="ARBA00022729"/>
    </source>
</evidence>
<dbReference type="InterPro" id="IPR036412">
    <property type="entry name" value="HAD-like_sf"/>
</dbReference>
<dbReference type="InterPro" id="IPR005519">
    <property type="entry name" value="Acid_phosphat_B-like"/>
</dbReference>
<keyword evidence="8" id="KW-0378">Hydrolase</keyword>
<comment type="similarity">
    <text evidence="5">Belongs to the APS1/VSP family.</text>
</comment>
<dbReference type="InterPro" id="IPR014403">
    <property type="entry name" value="APS1/VSP"/>
</dbReference>
<dbReference type="ExpressionAtlas" id="G7LGQ3">
    <property type="expression patterns" value="differential"/>
</dbReference>
<dbReference type="NCBIfam" id="TIGR01675">
    <property type="entry name" value="plant-AP"/>
    <property type="match status" value="1"/>
</dbReference>
<dbReference type="Gene3D" id="3.40.50.1000">
    <property type="entry name" value="HAD superfamily/HAD-like"/>
    <property type="match status" value="1"/>
</dbReference>
<dbReference type="eggNOG" id="ENOG502QU6T">
    <property type="taxonomic scope" value="Eukaryota"/>
</dbReference>
<evidence type="ECO:0000256" key="4">
    <source>
        <dbReference type="ARBA" id="ARBA00023180"/>
    </source>
</evidence>
<dbReference type="EMBL" id="PSQE01000008">
    <property type="protein sequence ID" value="RHN39154.1"/>
    <property type="molecule type" value="Genomic_DNA"/>
</dbReference>
<dbReference type="InterPro" id="IPR010028">
    <property type="entry name" value="Acid_phosphatase_pln"/>
</dbReference>